<organism evidence="1 2">
    <name type="scientific">Aquirufa nivalisilvae</name>
    <dbReference type="NCBI Taxonomy" id="2516557"/>
    <lineage>
        <taxon>Bacteria</taxon>
        <taxon>Pseudomonadati</taxon>
        <taxon>Bacteroidota</taxon>
        <taxon>Cytophagia</taxon>
        <taxon>Cytophagales</taxon>
        <taxon>Flectobacillaceae</taxon>
        <taxon>Aquirufa</taxon>
    </lineage>
</organism>
<protein>
    <recommendedName>
        <fullName evidence="3">DUF2188 domain-containing protein</fullName>
    </recommendedName>
</protein>
<sequence>MTKKSNHVVPTLSGGWSVKKLGTSKAIRNFDSQEKAIEYGQKLSQNQKTDFYIHKKNGMVQNKYSFSTNK</sequence>
<accession>A0A2S2DWM6</accession>
<keyword evidence="2" id="KW-1185">Reference proteome</keyword>
<dbReference type="EMBL" id="CP029346">
    <property type="protein sequence ID" value="AWL09801.1"/>
    <property type="molecule type" value="Genomic_DNA"/>
</dbReference>
<dbReference type="AlphaFoldDB" id="A0A2S2DWM6"/>
<dbReference type="OrthoDB" id="8858565at2"/>
<name>A0A2S2DWM6_9BACT</name>
<dbReference type="RefSeq" id="WP_109323459.1">
    <property type="nucleotide sequence ID" value="NZ_CP029346.1"/>
</dbReference>
<dbReference type="KEGG" id="psez:HME7025_01952"/>
<dbReference type="Pfam" id="PF09954">
    <property type="entry name" value="DUF2188"/>
    <property type="match status" value="1"/>
</dbReference>
<evidence type="ECO:0008006" key="3">
    <source>
        <dbReference type="Google" id="ProtNLM"/>
    </source>
</evidence>
<reference evidence="2" key="1">
    <citation type="submission" date="2018-05" db="EMBL/GenBank/DDBJ databases">
        <title>Pseudarcicella sp. HME7025 Genome sequencing and assembly.</title>
        <authorList>
            <person name="Kim H."/>
            <person name="Kang H."/>
            <person name="Joh K."/>
        </authorList>
    </citation>
    <scope>NUCLEOTIDE SEQUENCE [LARGE SCALE GENOMIC DNA]</scope>
    <source>
        <strain evidence="2">HME7025</strain>
    </source>
</reference>
<proteinExistence type="predicted"/>
<evidence type="ECO:0000313" key="2">
    <source>
        <dbReference type="Proteomes" id="UP000245468"/>
    </source>
</evidence>
<dbReference type="InterPro" id="IPR018691">
    <property type="entry name" value="DUF2188"/>
</dbReference>
<dbReference type="Proteomes" id="UP000245468">
    <property type="component" value="Chromosome"/>
</dbReference>
<gene>
    <name evidence="1" type="ORF">HME7025_01952</name>
</gene>
<evidence type="ECO:0000313" key="1">
    <source>
        <dbReference type="EMBL" id="AWL09801.1"/>
    </source>
</evidence>